<dbReference type="EMBL" id="JAIXMP010000008">
    <property type="protein sequence ID" value="KAI9269175.1"/>
    <property type="molecule type" value="Genomic_DNA"/>
</dbReference>
<evidence type="ECO:0000313" key="19">
    <source>
        <dbReference type="EMBL" id="KAI9269175.1"/>
    </source>
</evidence>
<dbReference type="AlphaFoldDB" id="A0AAD5KFK7"/>
<feature type="binding site" evidence="14">
    <location>
        <position position="73"/>
    </location>
    <ligand>
        <name>FAD</name>
        <dbReference type="ChEBI" id="CHEBI:57692"/>
    </ligand>
</feature>
<evidence type="ECO:0000256" key="9">
    <source>
        <dbReference type="ARBA" id="ARBA00023002"/>
    </source>
</evidence>
<dbReference type="InterPro" id="IPR037069">
    <property type="entry name" value="AcylCoA_DH/ox_N_sf"/>
</dbReference>
<dbReference type="GO" id="GO:0005504">
    <property type="term" value="F:fatty acid binding"/>
    <property type="evidence" value="ECO:0007669"/>
    <property type="project" value="TreeGrafter"/>
</dbReference>
<dbReference type="Gene3D" id="1.10.540.10">
    <property type="entry name" value="Acyl-CoA dehydrogenase/oxidase, N-terminal domain"/>
    <property type="match status" value="1"/>
</dbReference>
<feature type="active site" description="Proton acceptor" evidence="13">
    <location>
        <position position="329"/>
    </location>
</feature>
<dbReference type="GO" id="GO:0071949">
    <property type="term" value="F:FAD binding"/>
    <property type="evidence" value="ECO:0007669"/>
    <property type="project" value="InterPro"/>
</dbReference>
<keyword evidence="10" id="KW-0443">Lipid metabolism</keyword>
<dbReference type="FunFam" id="1.20.140.10:FF:000005">
    <property type="entry name" value="Acyl-coenzyme A oxidase"/>
    <property type="match status" value="1"/>
</dbReference>
<dbReference type="InterPro" id="IPR055060">
    <property type="entry name" value="ACOX_C_alpha1"/>
</dbReference>
<dbReference type="GO" id="GO:0055088">
    <property type="term" value="P:lipid homeostasis"/>
    <property type="evidence" value="ECO:0007669"/>
    <property type="project" value="TreeGrafter"/>
</dbReference>
<comment type="catalytic activity">
    <reaction evidence="1">
        <text>a 2,3-saturated acyl-CoA + O2 = a (2E)-enoyl-CoA + H2O2</text>
        <dbReference type="Rhea" id="RHEA:38959"/>
        <dbReference type="ChEBI" id="CHEBI:15379"/>
        <dbReference type="ChEBI" id="CHEBI:16240"/>
        <dbReference type="ChEBI" id="CHEBI:58856"/>
        <dbReference type="ChEBI" id="CHEBI:65111"/>
        <dbReference type="EC" id="1.3.3.6"/>
    </reaction>
</comment>
<dbReference type="Proteomes" id="UP001209540">
    <property type="component" value="Unassembled WGS sequence"/>
</dbReference>
<reference evidence="19" key="2">
    <citation type="submission" date="2023-02" db="EMBL/GenBank/DDBJ databases">
        <authorList>
            <consortium name="DOE Joint Genome Institute"/>
            <person name="Mondo S.J."/>
            <person name="Chang Y."/>
            <person name="Wang Y."/>
            <person name="Ahrendt S."/>
            <person name="Andreopoulos W."/>
            <person name="Barry K."/>
            <person name="Beard J."/>
            <person name="Benny G.L."/>
            <person name="Blankenship S."/>
            <person name="Bonito G."/>
            <person name="Cuomo C."/>
            <person name="Desiro A."/>
            <person name="Gervers K.A."/>
            <person name="Hundley H."/>
            <person name="Kuo A."/>
            <person name="LaButti K."/>
            <person name="Lang B.F."/>
            <person name="Lipzen A."/>
            <person name="O'Donnell K."/>
            <person name="Pangilinan J."/>
            <person name="Reynolds N."/>
            <person name="Sandor L."/>
            <person name="Smith M.W."/>
            <person name="Tsang A."/>
            <person name="Grigoriev I.V."/>
            <person name="Stajich J.E."/>
            <person name="Spatafora J.W."/>
        </authorList>
    </citation>
    <scope>NUCLEOTIDE SEQUENCE</scope>
    <source>
        <strain evidence="19">RSA 2281</strain>
    </source>
</reference>
<evidence type="ECO:0000259" key="18">
    <source>
        <dbReference type="Pfam" id="PF22924"/>
    </source>
</evidence>
<dbReference type="Pfam" id="PF22924">
    <property type="entry name" value="ACOX_C_alpha1"/>
    <property type="match status" value="1"/>
</dbReference>
<dbReference type="SUPFAM" id="SSF47203">
    <property type="entry name" value="Acyl-CoA dehydrogenase C-terminal domain-like"/>
    <property type="match status" value="2"/>
</dbReference>
<evidence type="ECO:0000256" key="8">
    <source>
        <dbReference type="ARBA" id="ARBA00022832"/>
    </source>
</evidence>
<name>A0AAD5KFK7_9FUNG</name>
<dbReference type="GO" id="GO:0033540">
    <property type="term" value="P:fatty acid beta-oxidation using acyl-CoA oxidase"/>
    <property type="evidence" value="ECO:0007669"/>
    <property type="project" value="TreeGrafter"/>
</dbReference>
<dbReference type="Gene3D" id="2.40.110.10">
    <property type="entry name" value="Butyryl-CoA Dehydrogenase, subunit A, domain 2"/>
    <property type="match status" value="1"/>
</dbReference>
<evidence type="ECO:0000256" key="14">
    <source>
        <dbReference type="PIRSR" id="PIRSR000168-2"/>
    </source>
</evidence>
<comment type="similarity">
    <text evidence="5 12">Belongs to the acyl-CoA oxidase family.</text>
</comment>
<keyword evidence="6 12" id="KW-0285">Flavoprotein</keyword>
<dbReference type="InterPro" id="IPR012258">
    <property type="entry name" value="Acyl-CoA_oxidase"/>
</dbReference>
<protein>
    <recommendedName>
        <fullName evidence="12">Acyl-coenzyme A oxidase</fullName>
    </recommendedName>
</protein>
<dbReference type="Pfam" id="PF14749">
    <property type="entry name" value="Acyl-CoA_ox_N"/>
    <property type="match status" value="1"/>
</dbReference>
<dbReference type="InterPro" id="IPR002655">
    <property type="entry name" value="Acyl-CoA_oxidase_C"/>
</dbReference>
<evidence type="ECO:0000313" key="20">
    <source>
        <dbReference type="Proteomes" id="UP001209540"/>
    </source>
</evidence>
<evidence type="ECO:0000256" key="4">
    <source>
        <dbReference type="ARBA" id="ARBA00004846"/>
    </source>
</evidence>
<dbReference type="InterPro" id="IPR029320">
    <property type="entry name" value="Acyl-CoA_ox_N"/>
</dbReference>
<dbReference type="FunFam" id="1.20.140.10:FF:000013">
    <property type="entry name" value="Acyl-coenzyme A oxidase"/>
    <property type="match status" value="1"/>
</dbReference>
<keyword evidence="11" id="KW-0576">Peroxisome</keyword>
<dbReference type="PANTHER" id="PTHR10909">
    <property type="entry name" value="ELECTRON TRANSPORT OXIDOREDUCTASE"/>
    <property type="match status" value="1"/>
</dbReference>
<dbReference type="PIRSF" id="PIRSF000168">
    <property type="entry name" value="Acyl-CoA_oxidase"/>
    <property type="match status" value="1"/>
</dbReference>
<evidence type="ECO:0000256" key="1">
    <source>
        <dbReference type="ARBA" id="ARBA00001201"/>
    </source>
</evidence>
<evidence type="ECO:0000256" key="3">
    <source>
        <dbReference type="ARBA" id="ARBA00004275"/>
    </source>
</evidence>
<sequence>MFMPTLENQGTEEQQKIYLEAAKRYEIIGCYAQTELGHGSNVRGLETTATYDVNTQEFIINSPTLTSSKWWIGGLGVAANHAMVMARLISNGKDFGPHPFIVQIRDLKTHEPLPGVTVGDIGPKFGFNTVDNGFIMFDNIRVPHIAMMARYSKIDKSTGDYIKPPNSKLAYGTMVFVRANIILESRYVLARAATVAIRYSSVRSQFVDDASPKKIQNSDGSSKIVETPVLDYVMQQYRLFPVIAQAYACHFTALEMHRMYYENQEKMAQGDFSYLADLHASSSGLKSLTTTLGSAGIEECRRACGGHGYSLFSGLGQFYQDTLPKVTWEGDNYILTQQTTRYLLKTFRSVAAGRVAEKDANFSASYMLEYLANPKARCPITQVSDLSNPEVLLAIFKYRAASMVAKAVYNIDVEQKTWNDMLVDIYRISRAHCQLVLVSNFIKAVYGPQAQQTNENRVLQKVAILFAISTMEQEMADFLTSGYVSPEQSLLVKDRSIQLLKELRPDVVALVDAFGFPDYLLQSALGAQDGDAYTRMTRAAELEPLNQKKVADGYEEYIKPFVHGGKDKWKIGKDGIARL</sequence>
<feature type="domain" description="Acyl-CoA oxidase/dehydrogenase middle" evidence="16">
    <location>
        <begin position="30"/>
        <end position="139"/>
    </location>
</feature>
<evidence type="ECO:0000256" key="11">
    <source>
        <dbReference type="ARBA" id="ARBA00023140"/>
    </source>
</evidence>
<keyword evidence="7 12" id="KW-0274">FAD</keyword>
<evidence type="ECO:0000256" key="6">
    <source>
        <dbReference type="ARBA" id="ARBA00022630"/>
    </source>
</evidence>
<feature type="domain" description="Acyl-CoA oxidase C-terminal" evidence="15">
    <location>
        <begin position="388"/>
        <end position="562"/>
    </location>
</feature>
<keyword evidence="9" id="KW-0560">Oxidoreductase</keyword>
<feature type="binding site" evidence="14">
    <location>
        <position position="34"/>
    </location>
    <ligand>
        <name>FAD</name>
        <dbReference type="ChEBI" id="CHEBI:57692"/>
    </ligand>
</feature>
<evidence type="ECO:0000256" key="2">
    <source>
        <dbReference type="ARBA" id="ARBA00001974"/>
    </source>
</evidence>
<dbReference type="GO" id="GO:0003997">
    <property type="term" value="F:acyl-CoA oxidase activity"/>
    <property type="evidence" value="ECO:0007669"/>
    <property type="project" value="UniProtKB-EC"/>
</dbReference>
<reference evidence="19" key="1">
    <citation type="journal article" date="2022" name="IScience">
        <title>Evolution of zygomycete secretomes and the origins of terrestrial fungal ecologies.</title>
        <authorList>
            <person name="Chang Y."/>
            <person name="Wang Y."/>
            <person name="Mondo S."/>
            <person name="Ahrendt S."/>
            <person name="Andreopoulos W."/>
            <person name="Barry K."/>
            <person name="Beard J."/>
            <person name="Benny G.L."/>
            <person name="Blankenship S."/>
            <person name="Bonito G."/>
            <person name="Cuomo C."/>
            <person name="Desiro A."/>
            <person name="Gervers K.A."/>
            <person name="Hundley H."/>
            <person name="Kuo A."/>
            <person name="LaButti K."/>
            <person name="Lang B.F."/>
            <person name="Lipzen A."/>
            <person name="O'Donnell K."/>
            <person name="Pangilinan J."/>
            <person name="Reynolds N."/>
            <person name="Sandor L."/>
            <person name="Smith M.E."/>
            <person name="Tsang A."/>
            <person name="Grigoriev I.V."/>
            <person name="Stajich J.E."/>
            <person name="Spatafora J.W."/>
        </authorList>
    </citation>
    <scope>NUCLEOTIDE SEQUENCE</scope>
    <source>
        <strain evidence="19">RSA 2281</strain>
    </source>
</reference>
<dbReference type="GO" id="GO:0005777">
    <property type="term" value="C:peroxisome"/>
    <property type="evidence" value="ECO:0007669"/>
    <property type="project" value="UniProtKB-SubCell"/>
</dbReference>
<feature type="domain" description="Acyl-coenzyme A oxidase N-terminal" evidence="17">
    <location>
        <begin position="1"/>
        <end position="28"/>
    </location>
</feature>
<evidence type="ECO:0000259" key="16">
    <source>
        <dbReference type="Pfam" id="PF02770"/>
    </source>
</evidence>
<keyword evidence="20" id="KW-1185">Reference proteome</keyword>
<evidence type="ECO:0000256" key="5">
    <source>
        <dbReference type="ARBA" id="ARBA00006288"/>
    </source>
</evidence>
<evidence type="ECO:0000259" key="17">
    <source>
        <dbReference type="Pfam" id="PF14749"/>
    </source>
</evidence>
<dbReference type="Pfam" id="PF02770">
    <property type="entry name" value="Acyl-CoA_dh_M"/>
    <property type="match status" value="1"/>
</dbReference>
<dbReference type="SUPFAM" id="SSF56645">
    <property type="entry name" value="Acyl-CoA dehydrogenase NM domain-like"/>
    <property type="match status" value="1"/>
</dbReference>
<gene>
    <name evidence="19" type="ORF">BDA99DRAFT_503739</name>
</gene>
<dbReference type="FunFam" id="2.40.110.10:FF:000003">
    <property type="entry name" value="Acyl-coenzyme A oxidase"/>
    <property type="match status" value="1"/>
</dbReference>
<proteinExistence type="inferred from homology"/>
<dbReference type="InterPro" id="IPR006091">
    <property type="entry name" value="Acyl-CoA_Oxase/DH_mid-dom"/>
</dbReference>
<keyword evidence="8" id="KW-0276">Fatty acid metabolism</keyword>
<comment type="cofactor">
    <cofactor evidence="2">
        <name>FAD</name>
        <dbReference type="ChEBI" id="CHEBI:57692"/>
    </cofactor>
</comment>
<accession>A0AAD5KFK7</accession>
<comment type="subcellular location">
    <subcellularLocation>
        <location evidence="3">Peroxisome</location>
    </subcellularLocation>
</comment>
<evidence type="ECO:0000256" key="10">
    <source>
        <dbReference type="ARBA" id="ARBA00023098"/>
    </source>
</evidence>
<evidence type="ECO:0000256" key="12">
    <source>
        <dbReference type="PIRNR" id="PIRNR000168"/>
    </source>
</evidence>
<comment type="pathway">
    <text evidence="4">Lipid metabolism; peroxisomal fatty acid beta-oxidation.</text>
</comment>
<dbReference type="InterPro" id="IPR009100">
    <property type="entry name" value="AcylCoA_DH/oxidase_NM_dom_sf"/>
</dbReference>
<organism evidence="19 20">
    <name type="scientific">Phascolomyces articulosus</name>
    <dbReference type="NCBI Taxonomy" id="60185"/>
    <lineage>
        <taxon>Eukaryota</taxon>
        <taxon>Fungi</taxon>
        <taxon>Fungi incertae sedis</taxon>
        <taxon>Mucoromycota</taxon>
        <taxon>Mucoromycotina</taxon>
        <taxon>Mucoromycetes</taxon>
        <taxon>Mucorales</taxon>
        <taxon>Lichtheimiaceae</taxon>
        <taxon>Phascolomyces</taxon>
    </lineage>
</organism>
<dbReference type="InterPro" id="IPR046373">
    <property type="entry name" value="Acyl-CoA_Oxase/DH_mid-dom_sf"/>
</dbReference>
<evidence type="ECO:0000256" key="7">
    <source>
        <dbReference type="ARBA" id="ARBA00022827"/>
    </source>
</evidence>
<evidence type="ECO:0000256" key="13">
    <source>
        <dbReference type="PIRSR" id="PIRSR000168-1"/>
    </source>
</evidence>
<dbReference type="InterPro" id="IPR036250">
    <property type="entry name" value="AcylCo_DH-like_C"/>
</dbReference>
<comment type="caution">
    <text evidence="19">The sequence shown here is derived from an EMBL/GenBank/DDBJ whole genome shotgun (WGS) entry which is preliminary data.</text>
</comment>
<dbReference type="PANTHER" id="PTHR10909:SF250">
    <property type="entry name" value="PEROXISOMAL ACYL-COENZYME A OXIDASE 1"/>
    <property type="match status" value="1"/>
</dbReference>
<feature type="domain" description="Acyl-CoA oxidase C-alpha1" evidence="18">
    <location>
        <begin position="171"/>
        <end position="344"/>
    </location>
</feature>
<evidence type="ECO:0000259" key="15">
    <source>
        <dbReference type="Pfam" id="PF01756"/>
    </source>
</evidence>
<dbReference type="Pfam" id="PF01756">
    <property type="entry name" value="ACOX"/>
    <property type="match status" value="1"/>
</dbReference>
<dbReference type="Gene3D" id="1.20.140.10">
    <property type="entry name" value="Butyryl-CoA Dehydrogenase, subunit A, domain 3"/>
    <property type="match status" value="2"/>
</dbReference>